<proteinExistence type="predicted"/>
<keyword evidence="2" id="KW-1133">Transmembrane helix</keyword>
<reference evidence="5 6" key="1">
    <citation type="submission" date="2022-06" db="EMBL/GenBank/DDBJ databases">
        <title>Genomic Encyclopedia of Archaeal and Bacterial Type Strains, Phase II (KMG-II): from individual species to whole genera.</title>
        <authorList>
            <person name="Goeker M."/>
        </authorList>
    </citation>
    <scope>NUCLEOTIDE SEQUENCE [LARGE SCALE GENOMIC DNA]</scope>
    <source>
        <strain evidence="5 6">DSM 44255</strain>
    </source>
</reference>
<evidence type="ECO:0000256" key="3">
    <source>
        <dbReference type="SAM" id="SignalP"/>
    </source>
</evidence>
<feature type="domain" description="DUF4349" evidence="4">
    <location>
        <begin position="82"/>
        <end position="286"/>
    </location>
</feature>
<dbReference type="Proteomes" id="UP001205185">
    <property type="component" value="Unassembled WGS sequence"/>
</dbReference>
<evidence type="ECO:0000259" key="4">
    <source>
        <dbReference type="Pfam" id="PF14257"/>
    </source>
</evidence>
<comment type="caution">
    <text evidence="5">The sequence shown here is derived from an EMBL/GenBank/DDBJ whole genome shotgun (WGS) entry which is preliminary data.</text>
</comment>
<feature type="region of interest" description="Disordered" evidence="1">
    <location>
        <begin position="25"/>
        <end position="81"/>
    </location>
</feature>
<keyword evidence="3" id="KW-0732">Signal</keyword>
<dbReference type="PROSITE" id="PS51257">
    <property type="entry name" value="PROKAR_LIPOPROTEIN"/>
    <property type="match status" value="1"/>
</dbReference>
<feature type="compositionally biased region" description="Low complexity" evidence="1">
    <location>
        <begin position="25"/>
        <end position="34"/>
    </location>
</feature>
<dbReference type="EMBL" id="JAMTCO010000011">
    <property type="protein sequence ID" value="MCP2272182.1"/>
    <property type="molecule type" value="Genomic_DNA"/>
</dbReference>
<accession>A0ABT1IHR1</accession>
<gene>
    <name evidence="5" type="ORF">LV75_004701</name>
</gene>
<dbReference type="RefSeq" id="WP_253889110.1">
    <property type="nucleotide sequence ID" value="NZ_BAAAVB010000015.1"/>
</dbReference>
<evidence type="ECO:0000313" key="6">
    <source>
        <dbReference type="Proteomes" id="UP001205185"/>
    </source>
</evidence>
<dbReference type="InterPro" id="IPR025645">
    <property type="entry name" value="DUF4349"/>
</dbReference>
<evidence type="ECO:0000256" key="1">
    <source>
        <dbReference type="SAM" id="MobiDB-lite"/>
    </source>
</evidence>
<feature type="signal peptide" evidence="3">
    <location>
        <begin position="1"/>
        <end position="21"/>
    </location>
</feature>
<keyword evidence="6" id="KW-1185">Reference proteome</keyword>
<keyword evidence="2" id="KW-0472">Membrane</keyword>
<keyword evidence="2" id="KW-0812">Transmembrane</keyword>
<sequence>MVLNKTRLVGLVLLAAGAFTAGCTSTGTSSGASAPVPAMDRGAAGDSFTGAESGSAPGSGSKAEAAPQAPEQARVDQPGVDRKLVRTASVELSAPKVPEAADRVRAEAVAAGGFSGQEQVTDRFATLTVHVPSDKLDAALSRIAEAGTVTSRSQTAQDVTEQVVDVESRIQTQRTSLARVRALLDRATSISEIVQLESEVTRREAELESLLKRREALAGSVALSAVTVRISVDGAAPVPVSEDDSFLGALATGWHAFLDAGSFVLRVVGTLLPFAVVLGVPAYLIWRYRRRNRSVAPPAVAAQVVPES</sequence>
<feature type="transmembrane region" description="Helical" evidence="2">
    <location>
        <begin position="263"/>
        <end position="286"/>
    </location>
</feature>
<feature type="chain" id="PRO_5045253230" description="DUF4349 domain-containing protein" evidence="3">
    <location>
        <begin position="22"/>
        <end position="308"/>
    </location>
</feature>
<feature type="compositionally biased region" description="Low complexity" evidence="1">
    <location>
        <begin position="50"/>
        <end position="72"/>
    </location>
</feature>
<protein>
    <recommendedName>
        <fullName evidence="4">DUF4349 domain-containing protein</fullName>
    </recommendedName>
</protein>
<organism evidence="5 6">
    <name type="scientific">Actinokineospora diospyrosa</name>
    <dbReference type="NCBI Taxonomy" id="103728"/>
    <lineage>
        <taxon>Bacteria</taxon>
        <taxon>Bacillati</taxon>
        <taxon>Actinomycetota</taxon>
        <taxon>Actinomycetes</taxon>
        <taxon>Pseudonocardiales</taxon>
        <taxon>Pseudonocardiaceae</taxon>
        <taxon>Actinokineospora</taxon>
    </lineage>
</organism>
<name>A0ABT1IHR1_9PSEU</name>
<dbReference type="Pfam" id="PF14257">
    <property type="entry name" value="DUF4349"/>
    <property type="match status" value="1"/>
</dbReference>
<evidence type="ECO:0000256" key="2">
    <source>
        <dbReference type="SAM" id="Phobius"/>
    </source>
</evidence>
<evidence type="ECO:0000313" key="5">
    <source>
        <dbReference type="EMBL" id="MCP2272182.1"/>
    </source>
</evidence>